<keyword evidence="3" id="KW-1185">Reference proteome</keyword>
<evidence type="ECO:0000256" key="1">
    <source>
        <dbReference type="SAM" id="MobiDB-lite"/>
    </source>
</evidence>
<dbReference type="Proteomes" id="UP001476798">
    <property type="component" value="Unassembled WGS sequence"/>
</dbReference>
<sequence length="106" mass="12163">MKALYEVSLKATVHQPHHQQSSTTHQCICQHPCSPAIHQPHSPDQCNTTHHSIHHHPCSPTIHQLLQYQFHRPAIQKCHISKLTGKGWKPCSKGRLGRELNPRQLR</sequence>
<protein>
    <submittedName>
        <fullName evidence="2">Uncharacterized protein</fullName>
    </submittedName>
</protein>
<feature type="region of interest" description="Disordered" evidence="1">
    <location>
        <begin position="85"/>
        <end position="106"/>
    </location>
</feature>
<name>A0ABV0MMT1_9TELE</name>
<reference evidence="2 3" key="1">
    <citation type="submission" date="2021-06" db="EMBL/GenBank/DDBJ databases">
        <authorList>
            <person name="Palmer J.M."/>
        </authorList>
    </citation>
    <scope>NUCLEOTIDE SEQUENCE [LARGE SCALE GENOMIC DNA]</scope>
    <source>
        <strain evidence="2 3">GA_2019</strain>
        <tissue evidence="2">Muscle</tissue>
    </source>
</reference>
<organism evidence="2 3">
    <name type="scientific">Goodea atripinnis</name>
    <dbReference type="NCBI Taxonomy" id="208336"/>
    <lineage>
        <taxon>Eukaryota</taxon>
        <taxon>Metazoa</taxon>
        <taxon>Chordata</taxon>
        <taxon>Craniata</taxon>
        <taxon>Vertebrata</taxon>
        <taxon>Euteleostomi</taxon>
        <taxon>Actinopterygii</taxon>
        <taxon>Neopterygii</taxon>
        <taxon>Teleostei</taxon>
        <taxon>Neoteleostei</taxon>
        <taxon>Acanthomorphata</taxon>
        <taxon>Ovalentaria</taxon>
        <taxon>Atherinomorphae</taxon>
        <taxon>Cyprinodontiformes</taxon>
        <taxon>Goodeidae</taxon>
        <taxon>Goodea</taxon>
    </lineage>
</organism>
<dbReference type="EMBL" id="JAHRIO010006800">
    <property type="protein sequence ID" value="MEQ2160389.1"/>
    <property type="molecule type" value="Genomic_DNA"/>
</dbReference>
<gene>
    <name evidence="2" type="ORF">GOODEAATRI_033303</name>
</gene>
<proteinExistence type="predicted"/>
<comment type="caution">
    <text evidence="2">The sequence shown here is derived from an EMBL/GenBank/DDBJ whole genome shotgun (WGS) entry which is preliminary data.</text>
</comment>
<feature type="compositionally biased region" description="Basic and acidic residues" evidence="1">
    <location>
        <begin position="96"/>
        <end position="106"/>
    </location>
</feature>
<evidence type="ECO:0000313" key="2">
    <source>
        <dbReference type="EMBL" id="MEQ2160389.1"/>
    </source>
</evidence>
<evidence type="ECO:0000313" key="3">
    <source>
        <dbReference type="Proteomes" id="UP001476798"/>
    </source>
</evidence>
<accession>A0ABV0MMT1</accession>